<feature type="domain" description="PTS EIIA type-2" evidence="3">
    <location>
        <begin position="5"/>
        <end position="149"/>
    </location>
</feature>
<dbReference type="OrthoDB" id="95460at2"/>
<dbReference type="SUPFAM" id="SSF55804">
    <property type="entry name" value="Phoshotransferase/anion transport protein"/>
    <property type="match status" value="1"/>
</dbReference>
<proteinExistence type="predicted"/>
<evidence type="ECO:0000313" key="4">
    <source>
        <dbReference type="EMBL" id="SKA78366.1"/>
    </source>
</evidence>
<dbReference type="InterPro" id="IPR051541">
    <property type="entry name" value="PTS_SugarTrans_NitroReg"/>
</dbReference>
<sequence>MRLGEYLNKQLIIPELTSASKAEVLREIVECISSTMPELDTEQAVQVLMDRESLGSTGIGDGIAIPHGKLEALDRIVVAVARSPQGVEFESLDHAPCHIVFLVMAPEQVAGLHLRILAHISRLLKDQTFRANLMAADGKDGLWQLLQAT</sequence>
<protein>
    <submittedName>
        <fullName evidence="4">PTS IIA-like nitrogen-regulatory protein PtsN</fullName>
    </submittedName>
</protein>
<reference evidence="4 5" key="1">
    <citation type="submission" date="2017-02" db="EMBL/GenBank/DDBJ databases">
        <authorList>
            <person name="Peterson S.W."/>
        </authorList>
    </citation>
    <scope>NUCLEOTIDE SEQUENCE [LARGE SCALE GENOMIC DNA]</scope>
    <source>
        <strain evidence="4 5">DSM 16080</strain>
    </source>
</reference>
<dbReference type="Gene3D" id="3.40.930.10">
    <property type="entry name" value="Mannitol-specific EII, Chain A"/>
    <property type="match status" value="1"/>
</dbReference>
<dbReference type="AlphaFoldDB" id="A0A1T4WLY7"/>
<evidence type="ECO:0000256" key="2">
    <source>
        <dbReference type="ARBA" id="ARBA00022679"/>
    </source>
</evidence>
<dbReference type="PROSITE" id="PS00372">
    <property type="entry name" value="PTS_EIIA_TYPE_2_HIS"/>
    <property type="match status" value="1"/>
</dbReference>
<dbReference type="Proteomes" id="UP000190027">
    <property type="component" value="Unassembled WGS sequence"/>
</dbReference>
<dbReference type="GO" id="GO:0005737">
    <property type="term" value="C:cytoplasm"/>
    <property type="evidence" value="ECO:0007669"/>
    <property type="project" value="UniProtKB-SubCell"/>
</dbReference>
<dbReference type="Pfam" id="PF00359">
    <property type="entry name" value="PTS_EIIA_2"/>
    <property type="match status" value="1"/>
</dbReference>
<gene>
    <name evidence="4" type="ORF">SAMN02745704_01123</name>
</gene>
<dbReference type="PROSITE" id="PS51094">
    <property type="entry name" value="PTS_EIIA_TYPE_2"/>
    <property type="match status" value="1"/>
</dbReference>
<dbReference type="InterPro" id="IPR002178">
    <property type="entry name" value="PTS_EIIA_type-2_dom"/>
</dbReference>
<evidence type="ECO:0000259" key="3">
    <source>
        <dbReference type="PROSITE" id="PS51094"/>
    </source>
</evidence>
<dbReference type="RefSeq" id="WP_078716688.1">
    <property type="nucleotide sequence ID" value="NZ_FUYC01000003.1"/>
</dbReference>
<dbReference type="EMBL" id="FUYC01000003">
    <property type="protein sequence ID" value="SKA78366.1"/>
    <property type="molecule type" value="Genomic_DNA"/>
</dbReference>
<comment type="subcellular location">
    <subcellularLocation>
        <location evidence="1">Cytoplasm</location>
    </subcellularLocation>
</comment>
<dbReference type="PANTHER" id="PTHR47738">
    <property type="entry name" value="PTS SYSTEM FRUCTOSE-LIKE EIIA COMPONENT-RELATED"/>
    <property type="match status" value="1"/>
</dbReference>
<evidence type="ECO:0000313" key="5">
    <source>
        <dbReference type="Proteomes" id="UP000190027"/>
    </source>
</evidence>
<keyword evidence="5" id="KW-1185">Reference proteome</keyword>
<dbReference type="CDD" id="cd00211">
    <property type="entry name" value="PTS_IIA_fru"/>
    <property type="match status" value="1"/>
</dbReference>
<evidence type="ECO:0000256" key="1">
    <source>
        <dbReference type="ARBA" id="ARBA00004496"/>
    </source>
</evidence>
<dbReference type="FunFam" id="3.40.930.10:FF:000009">
    <property type="entry name" value="PTS system, fructose specific IIABC component"/>
    <property type="match status" value="1"/>
</dbReference>
<dbReference type="STRING" id="1121449.SAMN02745704_01123"/>
<keyword evidence="2" id="KW-0808">Transferase</keyword>
<name>A0A1T4WLY7_9BACT</name>
<dbReference type="GO" id="GO:0016740">
    <property type="term" value="F:transferase activity"/>
    <property type="evidence" value="ECO:0007669"/>
    <property type="project" value="UniProtKB-KW"/>
</dbReference>
<dbReference type="InterPro" id="IPR016152">
    <property type="entry name" value="PTrfase/Anion_transptr"/>
</dbReference>
<accession>A0A1T4WLY7</accession>
<organism evidence="4 5">
    <name type="scientific">Paucidesulfovibrio gracilis DSM 16080</name>
    <dbReference type="NCBI Taxonomy" id="1121449"/>
    <lineage>
        <taxon>Bacteria</taxon>
        <taxon>Pseudomonadati</taxon>
        <taxon>Thermodesulfobacteriota</taxon>
        <taxon>Desulfovibrionia</taxon>
        <taxon>Desulfovibrionales</taxon>
        <taxon>Desulfovibrionaceae</taxon>
        <taxon>Paucidesulfovibrio</taxon>
    </lineage>
</organism>